<name>A0ABY3PLG7_9CYAN</name>
<dbReference type="Proteomes" id="UP001054846">
    <property type="component" value="Chromosome"/>
</dbReference>
<organism evidence="1 2">
    <name type="scientific">Gloeobacter morelensis MG652769</name>
    <dbReference type="NCBI Taxonomy" id="2781736"/>
    <lineage>
        <taxon>Bacteria</taxon>
        <taxon>Bacillati</taxon>
        <taxon>Cyanobacteriota</taxon>
        <taxon>Cyanophyceae</taxon>
        <taxon>Gloeobacterales</taxon>
        <taxon>Gloeobacteraceae</taxon>
        <taxon>Gloeobacter</taxon>
        <taxon>Gloeobacter morelensis</taxon>
    </lineage>
</organism>
<proteinExistence type="predicted"/>
<evidence type="ECO:0000313" key="2">
    <source>
        <dbReference type="Proteomes" id="UP001054846"/>
    </source>
</evidence>
<reference evidence="1 2" key="1">
    <citation type="journal article" date="2021" name="Genome Biol. Evol.">
        <title>Complete Genome Sequencing of a Novel Gloeobacter Species from a Waterfall Cave in Mexico.</title>
        <authorList>
            <person name="Saw J.H."/>
            <person name="Cardona T."/>
            <person name="Montejano G."/>
        </authorList>
    </citation>
    <scope>NUCLEOTIDE SEQUENCE [LARGE SCALE GENOMIC DNA]</scope>
    <source>
        <strain evidence="1">MG652769</strain>
    </source>
</reference>
<keyword evidence="2" id="KW-1185">Reference proteome</keyword>
<dbReference type="EMBL" id="CP063845">
    <property type="protein sequence ID" value="UFP94520.1"/>
    <property type="molecule type" value="Genomic_DNA"/>
</dbReference>
<protein>
    <recommendedName>
        <fullName evidence="3">Pentapeptide repeat-containing protein</fullName>
    </recommendedName>
</protein>
<evidence type="ECO:0000313" key="1">
    <source>
        <dbReference type="EMBL" id="UFP94520.1"/>
    </source>
</evidence>
<evidence type="ECO:0008006" key="3">
    <source>
        <dbReference type="Google" id="ProtNLM"/>
    </source>
</evidence>
<gene>
    <name evidence="1" type="ORF">ISF26_22730</name>
</gene>
<accession>A0ABY3PLG7</accession>
<sequence length="74" mass="8223">MDEAKLQEANLAGADLREATSNRRWGWVGLDDLEANGGERVLAKRVRVVGPPQRWEFSPVQPQRGGLARALCPR</sequence>